<evidence type="ECO:0000313" key="8">
    <source>
        <dbReference type="RefSeq" id="XP_014673004.1"/>
    </source>
</evidence>
<keyword evidence="1" id="KW-0597">Phosphoprotein</keyword>
<gene>
    <name evidence="8" type="primary">LOC106813381</name>
</gene>
<dbReference type="PROSITE" id="PS00678">
    <property type="entry name" value="WD_REPEATS_1"/>
    <property type="match status" value="2"/>
</dbReference>
<evidence type="ECO:0000256" key="4">
    <source>
        <dbReference type="PROSITE-ProRule" id="PRU00221"/>
    </source>
</evidence>
<protein>
    <submittedName>
        <fullName evidence="8">Periodic tryptophan protein 1 homolog isoform X1</fullName>
    </submittedName>
</protein>
<dbReference type="SMART" id="SM00320">
    <property type="entry name" value="WD40"/>
    <property type="match status" value="5"/>
</dbReference>
<dbReference type="Gene3D" id="2.130.10.10">
    <property type="entry name" value="YVTN repeat-like/Quinoprotein amine dehydrogenase"/>
    <property type="match status" value="2"/>
</dbReference>
<keyword evidence="2 4" id="KW-0853">WD repeat</keyword>
<dbReference type="Proteomes" id="UP000695022">
    <property type="component" value="Unplaced"/>
</dbReference>
<dbReference type="Pfam" id="PF00400">
    <property type="entry name" value="WD40"/>
    <property type="match status" value="3"/>
</dbReference>
<dbReference type="GeneID" id="106813381"/>
<dbReference type="PROSITE" id="PS50294">
    <property type="entry name" value="WD_REPEATS_REGION"/>
    <property type="match status" value="2"/>
</dbReference>
<keyword evidence="5" id="KW-0175">Coiled coil</keyword>
<evidence type="ECO:0000313" key="7">
    <source>
        <dbReference type="Proteomes" id="UP000695022"/>
    </source>
</evidence>
<dbReference type="InterPro" id="IPR019775">
    <property type="entry name" value="WD40_repeat_CS"/>
</dbReference>
<proteinExistence type="predicted"/>
<dbReference type="InterPro" id="IPR036322">
    <property type="entry name" value="WD40_repeat_dom_sf"/>
</dbReference>
<dbReference type="InterPro" id="IPR020472">
    <property type="entry name" value="WD40_PAC1"/>
</dbReference>
<reference evidence="8" key="1">
    <citation type="submission" date="2025-08" db="UniProtKB">
        <authorList>
            <consortium name="RefSeq"/>
        </authorList>
    </citation>
    <scope>IDENTIFICATION</scope>
</reference>
<feature type="compositionally biased region" description="Polar residues" evidence="6">
    <location>
        <begin position="469"/>
        <end position="501"/>
    </location>
</feature>
<sequence>MNFVPCVAWVKRGVSKEVPDKVALSEEELKKIIEETKDDIRDIDEVVEDDADGKPSTVEIGKDEATDDMQAIEDEMAKYHLETYDEEDFQDNPLSGIGSLTYYASNNEDPYITLRDDKDEDDENLVIKPTDNLILAGHVERDCSNLDVYVYNEEEKQLFIHHDILLPAFPLCVEWIDFDPSDNSSGNFAAVGSLSPHIDVWDLDVIDCIEPAYQLGKVTKKTKKARKSKNTALDAHEDAVLDLSWNKQARHILASGSADFTVGLWDLNSGKMAMHITEPQEKVQSLVWHPFESQSLLTGCCDHKAMLFDCRDPSNNHKAWQFDGEVERVIWNHFEPFYFLASTETGFVYYVDVRQTGTVFTLRAHTKAVTGLSLSNHIAGCLTTVSADRTCKIWDLKDNKPECVLERDLHLGHLQCCTPCPDAPYIVAIGGEQSSVKVWDIKDNATVRNHFSDRQIQIPKHLEIECPQPETSSDVAETTNTTDAMETLSIEPTTSSSTSYVGSKMEKKKKKNKSKKSPLVKKH</sequence>
<dbReference type="RefSeq" id="XP_014673004.1">
    <property type="nucleotide sequence ID" value="XM_014817518.1"/>
</dbReference>
<dbReference type="InterPro" id="IPR044285">
    <property type="entry name" value="PWP1"/>
</dbReference>
<evidence type="ECO:0000256" key="2">
    <source>
        <dbReference type="ARBA" id="ARBA00022574"/>
    </source>
</evidence>
<name>A0ABM1ELD3_PRICU</name>
<accession>A0ABM1ELD3</accession>
<dbReference type="PANTHER" id="PTHR14091:SF0">
    <property type="entry name" value="PERIODIC TRYPTOPHAN PROTEIN 1 HOMOLOG"/>
    <property type="match status" value="1"/>
</dbReference>
<dbReference type="PRINTS" id="PR00320">
    <property type="entry name" value="GPROTEINBRPT"/>
</dbReference>
<feature type="repeat" description="WD" evidence="4">
    <location>
        <begin position="362"/>
        <end position="404"/>
    </location>
</feature>
<organism evidence="7 8">
    <name type="scientific">Priapulus caudatus</name>
    <name type="common">Priapulid worm</name>
    <dbReference type="NCBI Taxonomy" id="37621"/>
    <lineage>
        <taxon>Eukaryota</taxon>
        <taxon>Metazoa</taxon>
        <taxon>Ecdysozoa</taxon>
        <taxon>Scalidophora</taxon>
        <taxon>Priapulida</taxon>
        <taxon>Priapulimorpha</taxon>
        <taxon>Priapulimorphida</taxon>
        <taxon>Priapulidae</taxon>
        <taxon>Priapulus</taxon>
    </lineage>
</organism>
<keyword evidence="3" id="KW-0677">Repeat</keyword>
<dbReference type="SUPFAM" id="SSF50978">
    <property type="entry name" value="WD40 repeat-like"/>
    <property type="match status" value="1"/>
</dbReference>
<evidence type="ECO:0000256" key="3">
    <source>
        <dbReference type="ARBA" id="ARBA00022737"/>
    </source>
</evidence>
<dbReference type="InterPro" id="IPR015943">
    <property type="entry name" value="WD40/YVTN_repeat-like_dom_sf"/>
</dbReference>
<keyword evidence="7" id="KW-1185">Reference proteome</keyword>
<evidence type="ECO:0000256" key="5">
    <source>
        <dbReference type="SAM" id="Coils"/>
    </source>
</evidence>
<feature type="coiled-coil region" evidence="5">
    <location>
        <begin position="26"/>
        <end position="82"/>
    </location>
</feature>
<evidence type="ECO:0000256" key="6">
    <source>
        <dbReference type="SAM" id="MobiDB-lite"/>
    </source>
</evidence>
<dbReference type="PANTHER" id="PTHR14091">
    <property type="entry name" value="PERIODIC TRYPTOPHAN PROTEIN 1"/>
    <property type="match status" value="1"/>
</dbReference>
<feature type="region of interest" description="Disordered" evidence="6">
    <location>
        <begin position="467"/>
        <end position="523"/>
    </location>
</feature>
<feature type="repeat" description="WD" evidence="4">
    <location>
        <begin position="233"/>
        <end position="275"/>
    </location>
</feature>
<dbReference type="InterPro" id="IPR001680">
    <property type="entry name" value="WD40_rpt"/>
</dbReference>
<feature type="compositionally biased region" description="Basic residues" evidence="6">
    <location>
        <begin position="506"/>
        <end position="523"/>
    </location>
</feature>
<evidence type="ECO:0000256" key="1">
    <source>
        <dbReference type="ARBA" id="ARBA00022553"/>
    </source>
</evidence>
<dbReference type="PROSITE" id="PS50082">
    <property type="entry name" value="WD_REPEATS_2"/>
    <property type="match status" value="2"/>
</dbReference>